<keyword evidence="8" id="KW-1185">Reference proteome</keyword>
<sequence>MEADRAKVLEALNAYRAHIASQIRKNMELYVEYVLEQLPLDQDWTDEEINDARMQFLEERLGIGEFMEGVRFPEDVLTHWHEIAQLSGLDGTIRLDPANGAELLEAYVSHIEEALREKSHEDVRDTIKFPKELRIVAEEVHGLIGPGMPYHNHQQLTFWSLTMDASRVKTSEELEDETGLNGWDPHGWTMGGGWNSGDGQDASCCVVYCRKPGEDGWKWRYVVNLWERGMYVFESIPEFLGWYAHFREDHLERLAAEDRTARLISPDDDFLSEKSGALPHLAAASQPRRIWQLNTGEVARPVLLVLGSQSPRLKKGRLLRLDIRVLKSESWAALNESLGGRLLQPAAPGAVCHPGEPTYDAGRCADVRAGWSRFDFHKADPVSVMWDNWSNDTCLPDAAYLCRADGYSAFVVSATTPEHVKFGVDFAREKNVRLIVKSTGHDYLGRSFAPGSLSIWVHHMQDVQYHGAGFQLAGSDITIEGNAVTVEGGTELYNAQKALAEHGQAIVGGGCGTVGVGGFTPGGGHSLLGPRYGMAADNVLQMEIVSPKGEIMTINEAQNTDLFWAMRGGGPGTFGVITSITFLTHPSPAITHTFWAIRTEPDAPYLPALTAYVLSQMPALERAGMSMYCTSSRVLMENPFPVQSLPAQIAGMMGVALLQDQSNSQAMQELWQPINATIAARWPEALFVLQTEQFASWFDWFDKYRDARPVGYHLIFASRLLDEAALTEDVDALATAVGTATEKVGRVTSFLVSGRGVHEAVPRGGGNAVHPAWRRAYIHAMATAQFPAMNATAKQEAIQLVDAAAEGLRRLAPDMGSYINEGSVYEKDWQQAYWGANYERLLSIKKTVDPDDVFWCEPCVGNEDWELVDEGRLCRV</sequence>
<accession>A0AAD9AFF2</accession>
<dbReference type="InterPro" id="IPR012951">
    <property type="entry name" value="BBE"/>
</dbReference>
<dbReference type="Pfam" id="PF01565">
    <property type="entry name" value="FAD_binding_4"/>
    <property type="match status" value="1"/>
</dbReference>
<evidence type="ECO:0000313" key="8">
    <source>
        <dbReference type="Proteomes" id="UP001243330"/>
    </source>
</evidence>
<dbReference type="GO" id="GO:0016491">
    <property type="term" value="F:oxidoreductase activity"/>
    <property type="evidence" value="ECO:0007669"/>
    <property type="project" value="UniProtKB-KW"/>
</dbReference>
<comment type="caution">
    <text evidence="7">The sequence shown here is derived from an EMBL/GenBank/DDBJ whole genome shotgun (WGS) entry which is preliminary data.</text>
</comment>
<comment type="cofactor">
    <cofactor evidence="1">
        <name>FAD</name>
        <dbReference type="ChEBI" id="CHEBI:57692"/>
    </cofactor>
</comment>
<dbReference type="InterPro" id="IPR016169">
    <property type="entry name" value="FAD-bd_PCMH_sub2"/>
</dbReference>
<comment type="similarity">
    <text evidence="2">Belongs to the oxygen-dependent FAD-linked oxidoreductase family.</text>
</comment>
<dbReference type="InterPro" id="IPR006094">
    <property type="entry name" value="Oxid_FAD_bind_N"/>
</dbReference>
<dbReference type="Gene3D" id="3.30.465.10">
    <property type="match status" value="2"/>
</dbReference>
<dbReference type="InterPro" id="IPR016166">
    <property type="entry name" value="FAD-bd_PCMH"/>
</dbReference>
<dbReference type="InterPro" id="IPR050416">
    <property type="entry name" value="FAD-linked_Oxidoreductase"/>
</dbReference>
<dbReference type="PANTHER" id="PTHR42973:SF39">
    <property type="entry name" value="FAD-BINDING PCMH-TYPE DOMAIN-CONTAINING PROTEIN"/>
    <property type="match status" value="1"/>
</dbReference>
<evidence type="ECO:0000256" key="3">
    <source>
        <dbReference type="ARBA" id="ARBA00022630"/>
    </source>
</evidence>
<dbReference type="PROSITE" id="PS51387">
    <property type="entry name" value="FAD_PCMH"/>
    <property type="match status" value="1"/>
</dbReference>
<dbReference type="GO" id="GO:0071949">
    <property type="term" value="F:FAD binding"/>
    <property type="evidence" value="ECO:0007669"/>
    <property type="project" value="InterPro"/>
</dbReference>
<keyword evidence="4" id="KW-0274">FAD</keyword>
<keyword evidence="3" id="KW-0285">Flavoprotein</keyword>
<keyword evidence="5" id="KW-0560">Oxidoreductase</keyword>
<feature type="domain" description="FAD-binding PCMH-type" evidence="6">
    <location>
        <begin position="404"/>
        <end position="587"/>
    </location>
</feature>
<evidence type="ECO:0000256" key="4">
    <source>
        <dbReference type="ARBA" id="ARBA00022827"/>
    </source>
</evidence>
<evidence type="ECO:0000256" key="2">
    <source>
        <dbReference type="ARBA" id="ARBA00005466"/>
    </source>
</evidence>
<proteinExistence type="inferred from homology"/>
<dbReference type="Pfam" id="PF08031">
    <property type="entry name" value="BBE"/>
    <property type="match status" value="1"/>
</dbReference>
<evidence type="ECO:0000256" key="5">
    <source>
        <dbReference type="ARBA" id="ARBA00023002"/>
    </source>
</evidence>
<dbReference type="Proteomes" id="UP001243330">
    <property type="component" value="Unassembled WGS sequence"/>
</dbReference>
<dbReference type="AlphaFoldDB" id="A0AAD9AFF2"/>
<dbReference type="PANTHER" id="PTHR42973">
    <property type="entry name" value="BINDING OXIDOREDUCTASE, PUTATIVE (AFU_ORTHOLOGUE AFUA_1G17690)-RELATED"/>
    <property type="match status" value="1"/>
</dbReference>
<dbReference type="InterPro" id="IPR036318">
    <property type="entry name" value="FAD-bd_PCMH-like_sf"/>
</dbReference>
<organism evidence="7 8">
    <name type="scientific">Colletotrichum chrysophilum</name>
    <dbReference type="NCBI Taxonomy" id="1836956"/>
    <lineage>
        <taxon>Eukaryota</taxon>
        <taxon>Fungi</taxon>
        <taxon>Dikarya</taxon>
        <taxon>Ascomycota</taxon>
        <taxon>Pezizomycotina</taxon>
        <taxon>Sordariomycetes</taxon>
        <taxon>Hypocreomycetidae</taxon>
        <taxon>Glomerellales</taxon>
        <taxon>Glomerellaceae</taxon>
        <taxon>Colletotrichum</taxon>
        <taxon>Colletotrichum gloeosporioides species complex</taxon>
    </lineage>
</organism>
<evidence type="ECO:0000313" key="7">
    <source>
        <dbReference type="EMBL" id="KAK1846320.1"/>
    </source>
</evidence>
<dbReference type="SUPFAM" id="SSF56176">
    <property type="entry name" value="FAD-binding/transporter-associated domain-like"/>
    <property type="match status" value="1"/>
</dbReference>
<evidence type="ECO:0000256" key="1">
    <source>
        <dbReference type="ARBA" id="ARBA00001974"/>
    </source>
</evidence>
<gene>
    <name evidence="7" type="ORF">CCHR01_11048</name>
</gene>
<evidence type="ECO:0000259" key="6">
    <source>
        <dbReference type="PROSITE" id="PS51387"/>
    </source>
</evidence>
<dbReference type="EMBL" id="JAQOWY010000240">
    <property type="protein sequence ID" value="KAK1846320.1"/>
    <property type="molecule type" value="Genomic_DNA"/>
</dbReference>
<reference evidence="7" key="1">
    <citation type="submission" date="2023-01" db="EMBL/GenBank/DDBJ databases">
        <title>Colletotrichum chrysophilum M932 genome sequence.</title>
        <authorList>
            <person name="Baroncelli R."/>
        </authorList>
    </citation>
    <scope>NUCLEOTIDE SEQUENCE</scope>
    <source>
        <strain evidence="7">M932</strain>
    </source>
</reference>
<protein>
    <submittedName>
        <fullName evidence="7">FAD binding domain-containing protein</fullName>
    </submittedName>
</protein>
<name>A0AAD9AFF2_9PEZI</name>